<keyword evidence="6" id="KW-1185">Reference proteome</keyword>
<dbReference type="InterPro" id="IPR050951">
    <property type="entry name" value="Retrovirus_Pol_polyprotein"/>
</dbReference>
<dbReference type="Gene3D" id="3.10.10.10">
    <property type="entry name" value="HIV Type 1 Reverse Transcriptase, subunit A, domain 1"/>
    <property type="match status" value="1"/>
</dbReference>
<name>A0A2B4SSU8_STYPI</name>
<dbReference type="SUPFAM" id="SSF50630">
    <property type="entry name" value="Acid proteases"/>
    <property type="match status" value="1"/>
</dbReference>
<reference evidence="6" key="1">
    <citation type="journal article" date="2017" name="bioRxiv">
        <title>Comparative analysis of the genomes of Stylophora pistillata and Acropora digitifera provides evidence for extensive differences between species of corals.</title>
        <authorList>
            <person name="Voolstra C.R."/>
            <person name="Li Y."/>
            <person name="Liew Y.J."/>
            <person name="Baumgarten S."/>
            <person name="Zoccola D."/>
            <person name="Flot J.-F."/>
            <person name="Tambutte S."/>
            <person name="Allemand D."/>
            <person name="Aranda M."/>
        </authorList>
    </citation>
    <scope>NUCLEOTIDE SEQUENCE [LARGE SCALE GENOMIC DNA]</scope>
</reference>
<keyword evidence="1" id="KW-0175">Coiled coil</keyword>
<comment type="caution">
    <text evidence="5">The sequence shown here is derived from an EMBL/GenBank/DDBJ whole genome shotgun (WGS) entry which is preliminary data.</text>
</comment>
<feature type="domain" description="Integrase catalytic" evidence="4">
    <location>
        <begin position="645"/>
        <end position="816"/>
    </location>
</feature>
<dbReference type="OrthoDB" id="5986873at2759"/>
<dbReference type="PROSITE" id="PS50878">
    <property type="entry name" value="RT_POL"/>
    <property type="match status" value="1"/>
</dbReference>
<dbReference type="FunFam" id="3.30.70.270:FF:000026">
    <property type="entry name" value="Transposon Ty3-G Gag-Pol polyprotein"/>
    <property type="match status" value="1"/>
</dbReference>
<dbReference type="Gene3D" id="2.40.70.10">
    <property type="entry name" value="Acid Proteases"/>
    <property type="match status" value="1"/>
</dbReference>
<sequence>MSKAANLSINDHIVKFQLDSAADINTICQKHVGRQQVSPTNIRLNMWNKTNLKPPGKTSLPTTNPSDNTQHEVKFIVVPNGFTNLLGLNTIQELGFITINCNAFISKVSTLPLGDLGGVSQRMNESVPPKVLPCHKVPLAIENDVKQELDRPVSKGILEPVTKPTEWVSQMAIMHKNNGKLRICIDPQPLNSALQREHYRLPVLDDILPKLKNAKVFSKLDVKEAYWHVGLDEQSSKLTTMITPFGRYRWKRLPFGLKVSSEIFQRKIDEALEDLNGVFNIVDDIIIVGCGATESKALADNHQNLSKCIQRCKERNITLNEDKQETGLKDITFHGHKITSNGIEVDKAKVKAIVDMPAPTDVEGVRHLCGMAQYASRFIPNLAGTLEPLRKLTPKNTSFVWSKECEEAFGTLKEKLSESACLAYFDPSKEIVIQVDSSQHGIGAVLLQDRHPIEYASCAMTISERNWAQIEKEALAMLYGLERFDQYTYAELTSNGHNHDNCARIMSVNIFSNIPDAHLEEIQEATKKDNGLQDVMELVMNGWPDGKRNIPPSALPYFDIRDTLSAADGVLLKGEAIVIPQSLRSRIRKRLHSSHLGADSMFRQARSSVSWPGMASDIKQLADSCEACQEMKSKNQHEPLKQHKEGDEPWQKIGLDIFQIADKYYLVTVDYYSTFIEVDLLSTQTSTHVINLLKSHFAQYGIPRMIVSDGGPQFSSSEFELLAKAWHIIHVTSSPMHQQANGKAEAGVKSMKKLLIKTHKEGSDPLEALLEHRNTPRQDVGLSPAELMFKRKTRSLVPSFNKHPSNDPIEVRRQARKDTVKKSHDRKAQSLPELDVGQHIFFQHLEGRDWKFGEVSNILGPSTYEVKRPDGSTYRRNRVHLRPTQASVKRKVDVKRAGKLEVRELKEAELELIKSAQEKLKQQGNFEQLVSELGIVKQGEILRSEGRLVNSDLEFDARRPFILPRKHHLTELIVRDCHEKVHHSGVRATLAQLRSKYWVPKGRQEVKKVLNECVTCKKLKGKPYSSPPPAALPEFRVREAPPFSKSLLSRLRLASLESEKEEILHELRQLRKMGQAGDLPRDLDNEEVLEKLRNYDKMMADDVELRTRLKTVELERDRMSHEVSKLRKELEAFDPAFFEEIEDLKYNYQKAVERNVLYERQLRQMSRQFGVDVNIPTED</sequence>
<feature type="region of interest" description="Disordered" evidence="2">
    <location>
        <begin position="47"/>
        <end position="67"/>
    </location>
</feature>
<protein>
    <submittedName>
        <fullName evidence="5">Retrovirus-related Pol polyprotein</fullName>
    </submittedName>
</protein>
<dbReference type="Pfam" id="PF17921">
    <property type="entry name" value="Integrase_H2C2"/>
    <property type="match status" value="2"/>
</dbReference>
<dbReference type="Gene3D" id="3.30.420.10">
    <property type="entry name" value="Ribonuclease H-like superfamily/Ribonuclease H"/>
    <property type="match status" value="1"/>
</dbReference>
<dbReference type="SUPFAM" id="SSF56672">
    <property type="entry name" value="DNA/RNA polymerases"/>
    <property type="match status" value="1"/>
</dbReference>
<evidence type="ECO:0000313" key="5">
    <source>
        <dbReference type="EMBL" id="PFX31678.1"/>
    </source>
</evidence>
<feature type="domain" description="Reverse transcriptase" evidence="3">
    <location>
        <begin position="155"/>
        <end position="338"/>
    </location>
</feature>
<accession>A0A2B4SSU8</accession>
<feature type="region of interest" description="Disordered" evidence="2">
    <location>
        <begin position="794"/>
        <end position="830"/>
    </location>
</feature>
<dbReference type="Pfam" id="PF00078">
    <property type="entry name" value="RVT_1"/>
    <property type="match status" value="1"/>
</dbReference>
<dbReference type="PANTHER" id="PTHR37984:SF8">
    <property type="entry name" value="CCHC-TYPE DOMAIN-CONTAINING PROTEIN"/>
    <property type="match status" value="1"/>
</dbReference>
<dbReference type="AlphaFoldDB" id="A0A2B4SSU8"/>
<proteinExistence type="predicted"/>
<dbReference type="InterPro" id="IPR012337">
    <property type="entry name" value="RNaseH-like_sf"/>
</dbReference>
<evidence type="ECO:0000259" key="3">
    <source>
        <dbReference type="PROSITE" id="PS50878"/>
    </source>
</evidence>
<dbReference type="EMBL" id="LSMT01000033">
    <property type="protein sequence ID" value="PFX31678.1"/>
    <property type="molecule type" value="Genomic_DNA"/>
</dbReference>
<gene>
    <name evidence="5" type="primary">POL</name>
    <name evidence="5" type="ORF">AWC38_SpisGene3576</name>
</gene>
<dbReference type="InterPro" id="IPR043502">
    <property type="entry name" value="DNA/RNA_pol_sf"/>
</dbReference>
<feature type="coiled-coil region" evidence="1">
    <location>
        <begin position="1109"/>
        <end position="1168"/>
    </location>
</feature>
<dbReference type="PANTHER" id="PTHR37984">
    <property type="entry name" value="PROTEIN CBG26694"/>
    <property type="match status" value="1"/>
</dbReference>
<dbReference type="FunFam" id="1.10.340.70:FF:000003">
    <property type="entry name" value="Protein CBG25708"/>
    <property type="match status" value="1"/>
</dbReference>
<dbReference type="SUPFAM" id="SSF53098">
    <property type="entry name" value="Ribonuclease H-like"/>
    <property type="match status" value="1"/>
</dbReference>
<evidence type="ECO:0000256" key="2">
    <source>
        <dbReference type="SAM" id="MobiDB-lite"/>
    </source>
</evidence>
<feature type="compositionally biased region" description="Basic and acidic residues" evidence="2">
    <location>
        <begin position="809"/>
        <end position="828"/>
    </location>
</feature>
<evidence type="ECO:0000259" key="4">
    <source>
        <dbReference type="PROSITE" id="PS50994"/>
    </source>
</evidence>
<dbReference type="InterPro" id="IPR000477">
    <property type="entry name" value="RT_dom"/>
</dbReference>
<evidence type="ECO:0000313" key="6">
    <source>
        <dbReference type="Proteomes" id="UP000225706"/>
    </source>
</evidence>
<dbReference type="InterPro" id="IPR043128">
    <property type="entry name" value="Rev_trsase/Diguanyl_cyclase"/>
</dbReference>
<dbReference type="Pfam" id="PF17919">
    <property type="entry name" value="RT_RNaseH_2"/>
    <property type="match status" value="1"/>
</dbReference>
<dbReference type="InterPro" id="IPR041588">
    <property type="entry name" value="Integrase_H2C2"/>
</dbReference>
<dbReference type="GO" id="GO:0003676">
    <property type="term" value="F:nucleic acid binding"/>
    <property type="evidence" value="ECO:0007669"/>
    <property type="project" value="InterPro"/>
</dbReference>
<dbReference type="InterPro" id="IPR021109">
    <property type="entry name" value="Peptidase_aspartic_dom_sf"/>
</dbReference>
<dbReference type="InterPro" id="IPR001584">
    <property type="entry name" value="Integrase_cat-core"/>
</dbReference>
<dbReference type="PROSITE" id="PS50994">
    <property type="entry name" value="INTEGRASE"/>
    <property type="match status" value="1"/>
</dbReference>
<dbReference type="Gene3D" id="1.10.340.70">
    <property type="match status" value="2"/>
</dbReference>
<dbReference type="CDD" id="cd01647">
    <property type="entry name" value="RT_LTR"/>
    <property type="match status" value="1"/>
</dbReference>
<dbReference type="InterPro" id="IPR036397">
    <property type="entry name" value="RNaseH_sf"/>
</dbReference>
<organism evidence="5 6">
    <name type="scientific">Stylophora pistillata</name>
    <name type="common">Smooth cauliflower coral</name>
    <dbReference type="NCBI Taxonomy" id="50429"/>
    <lineage>
        <taxon>Eukaryota</taxon>
        <taxon>Metazoa</taxon>
        <taxon>Cnidaria</taxon>
        <taxon>Anthozoa</taxon>
        <taxon>Hexacorallia</taxon>
        <taxon>Scleractinia</taxon>
        <taxon>Astrocoeniina</taxon>
        <taxon>Pocilloporidae</taxon>
        <taxon>Stylophora</taxon>
    </lineage>
</organism>
<dbReference type="Pfam" id="PF00665">
    <property type="entry name" value="rve"/>
    <property type="match status" value="1"/>
</dbReference>
<dbReference type="InterPro" id="IPR041577">
    <property type="entry name" value="RT_RNaseH_2"/>
</dbReference>
<dbReference type="Gene3D" id="3.30.70.270">
    <property type="match status" value="2"/>
</dbReference>
<dbReference type="Proteomes" id="UP000225706">
    <property type="component" value="Unassembled WGS sequence"/>
</dbReference>
<dbReference type="FunFam" id="3.30.420.10:FF:000063">
    <property type="entry name" value="Retrovirus-related Pol polyprotein from transposon 297-like Protein"/>
    <property type="match status" value="1"/>
</dbReference>
<dbReference type="GO" id="GO:0015074">
    <property type="term" value="P:DNA integration"/>
    <property type="evidence" value="ECO:0007669"/>
    <property type="project" value="InterPro"/>
</dbReference>
<evidence type="ECO:0000256" key="1">
    <source>
        <dbReference type="SAM" id="Coils"/>
    </source>
</evidence>